<comment type="caution">
    <text evidence="7">The sequence shown here is derived from an EMBL/GenBank/DDBJ whole genome shotgun (WGS) entry which is preliminary data.</text>
</comment>
<dbReference type="GO" id="GO:0005737">
    <property type="term" value="C:cytoplasm"/>
    <property type="evidence" value="ECO:0007669"/>
    <property type="project" value="UniProtKB-SubCell"/>
</dbReference>
<comment type="subcellular location">
    <subcellularLocation>
        <location evidence="2">Cytoplasm</location>
    </subcellularLocation>
    <subcellularLocation>
        <location evidence="1">Nucleus</location>
    </subcellularLocation>
</comment>
<evidence type="ECO:0000313" key="9">
    <source>
        <dbReference type="Proteomes" id="UP001642360"/>
    </source>
</evidence>
<protein>
    <recommendedName>
        <fullName evidence="6">CSN8/PSMD8/EIF3K domain-containing protein</fullName>
    </recommendedName>
</protein>
<evidence type="ECO:0000259" key="6">
    <source>
        <dbReference type="Pfam" id="PF10075"/>
    </source>
</evidence>
<evidence type="ECO:0000256" key="5">
    <source>
        <dbReference type="ARBA" id="ARBA00023242"/>
    </source>
</evidence>
<dbReference type="InterPro" id="IPR033464">
    <property type="entry name" value="CSN8_PSD8_EIF3K"/>
</dbReference>
<feature type="domain" description="CSN8/PSMD8/EIF3K" evidence="6">
    <location>
        <begin position="29"/>
        <end position="107"/>
    </location>
</feature>
<proteinExistence type="predicted"/>
<dbReference type="Pfam" id="PF10075">
    <property type="entry name" value="CSN8_PSD8_EIF3K"/>
    <property type="match status" value="1"/>
</dbReference>
<dbReference type="AlphaFoldDB" id="A0ABC8RX54"/>
<keyword evidence="5" id="KW-0539">Nucleus</keyword>
<dbReference type="GO" id="GO:0008180">
    <property type="term" value="C:COP9 signalosome"/>
    <property type="evidence" value="ECO:0007669"/>
    <property type="project" value="UniProtKB-KW"/>
</dbReference>
<dbReference type="EMBL" id="CAUOFW020001661">
    <property type="protein sequence ID" value="CAK9147268.1"/>
    <property type="molecule type" value="Genomic_DNA"/>
</dbReference>
<gene>
    <name evidence="7" type="ORF">ILEXP_LOCUS15152</name>
    <name evidence="8" type="ORF">ILEXP_LOCUS45146</name>
</gene>
<evidence type="ECO:0000313" key="8">
    <source>
        <dbReference type="EMBL" id="CAK9175353.1"/>
    </source>
</evidence>
<organism evidence="7 9">
    <name type="scientific">Ilex paraguariensis</name>
    <name type="common">yerba mate</name>
    <dbReference type="NCBI Taxonomy" id="185542"/>
    <lineage>
        <taxon>Eukaryota</taxon>
        <taxon>Viridiplantae</taxon>
        <taxon>Streptophyta</taxon>
        <taxon>Embryophyta</taxon>
        <taxon>Tracheophyta</taxon>
        <taxon>Spermatophyta</taxon>
        <taxon>Magnoliopsida</taxon>
        <taxon>eudicotyledons</taxon>
        <taxon>Gunneridae</taxon>
        <taxon>Pentapetalae</taxon>
        <taxon>asterids</taxon>
        <taxon>campanulids</taxon>
        <taxon>Aquifoliales</taxon>
        <taxon>Aquifoliaceae</taxon>
        <taxon>Ilex</taxon>
    </lineage>
</organism>
<accession>A0ABC8RX54</accession>
<dbReference type="Proteomes" id="UP001642360">
    <property type="component" value="Unassembled WGS sequence"/>
</dbReference>
<evidence type="ECO:0000256" key="3">
    <source>
        <dbReference type="ARBA" id="ARBA00022490"/>
    </source>
</evidence>
<evidence type="ECO:0000313" key="7">
    <source>
        <dbReference type="EMBL" id="CAK9147268.1"/>
    </source>
</evidence>
<evidence type="ECO:0000256" key="2">
    <source>
        <dbReference type="ARBA" id="ARBA00004496"/>
    </source>
</evidence>
<keyword evidence="3" id="KW-0963">Cytoplasm</keyword>
<reference evidence="7 9" key="1">
    <citation type="submission" date="2024-02" db="EMBL/GenBank/DDBJ databases">
        <authorList>
            <person name="Vignale AGUSTIN F."/>
            <person name="Sosa J E."/>
            <person name="Modenutti C."/>
        </authorList>
    </citation>
    <scope>NUCLEOTIDE SEQUENCE [LARGE SCALE GENOMIC DNA]</scope>
</reference>
<dbReference type="EMBL" id="CAUOFW020006596">
    <property type="protein sequence ID" value="CAK9175353.1"/>
    <property type="molecule type" value="Genomic_DNA"/>
</dbReference>
<keyword evidence="9" id="KW-1185">Reference proteome</keyword>
<keyword evidence="4" id="KW-0736">Signalosome</keyword>
<evidence type="ECO:0000256" key="4">
    <source>
        <dbReference type="ARBA" id="ARBA00022790"/>
    </source>
</evidence>
<name>A0ABC8RX54_9AQUA</name>
<evidence type="ECO:0000256" key="1">
    <source>
        <dbReference type="ARBA" id="ARBA00004123"/>
    </source>
</evidence>
<dbReference type="PANTHER" id="PTHR13339">
    <property type="entry name" value="COP9 SIGNALOSOME COMPLEX SUBUNIT 8"/>
    <property type="match status" value="1"/>
</dbReference>
<sequence>MASKSYEKIADICDNLMLQVAAQGIAFQEEWPYEIHLLGHIYVNDINSARFLWKSIPAAIKESRPEVGAAWKIGQRLWTRDYERVHEAIREFNWSPAAHDLVVSFSGKFLRLPLNIPQGNPLKLLVLPLGAYIGFVDGLKEGYGVKGNENQGGLKRRTEEGELVF</sequence>
<dbReference type="PANTHER" id="PTHR13339:SF0">
    <property type="entry name" value="COP9 SIGNALOSOME COMPLEX SUBUNIT 8"/>
    <property type="match status" value="1"/>
</dbReference>
<dbReference type="InterPro" id="IPR033205">
    <property type="entry name" value="COP9_CSN8"/>
</dbReference>